<dbReference type="AlphaFoldDB" id="A0A2Z6LPP7"/>
<dbReference type="PANTHER" id="PTHR32278">
    <property type="entry name" value="F-BOX DOMAIN-CONTAINING PROTEIN"/>
    <property type="match status" value="1"/>
</dbReference>
<evidence type="ECO:0000259" key="1">
    <source>
        <dbReference type="Pfam" id="PF00646"/>
    </source>
</evidence>
<dbReference type="Pfam" id="PF14299">
    <property type="entry name" value="PP2"/>
    <property type="match status" value="1"/>
</dbReference>
<keyword evidence="3" id="KW-1185">Reference proteome</keyword>
<reference evidence="3" key="1">
    <citation type="journal article" date="2017" name="Front. Plant Sci.">
        <title>Climate Clever Clovers: New Paradigm to Reduce the Environmental Footprint of Ruminants by Breeding Low Methanogenic Forages Utilizing Haplotype Variation.</title>
        <authorList>
            <person name="Kaur P."/>
            <person name="Appels R."/>
            <person name="Bayer P.E."/>
            <person name="Keeble-Gagnere G."/>
            <person name="Wang J."/>
            <person name="Hirakawa H."/>
            <person name="Shirasawa K."/>
            <person name="Vercoe P."/>
            <person name="Stefanova K."/>
            <person name="Durmic Z."/>
            <person name="Nichols P."/>
            <person name="Revell C."/>
            <person name="Isobe S.N."/>
            <person name="Edwards D."/>
            <person name="Erskine W."/>
        </authorList>
    </citation>
    <scope>NUCLEOTIDE SEQUENCE [LARGE SCALE GENOMIC DNA]</scope>
    <source>
        <strain evidence="3">cv. Daliak</strain>
    </source>
</reference>
<evidence type="ECO:0000313" key="3">
    <source>
        <dbReference type="Proteomes" id="UP000242715"/>
    </source>
</evidence>
<dbReference type="InterPro" id="IPR001810">
    <property type="entry name" value="F-box_dom"/>
</dbReference>
<dbReference type="Pfam" id="PF00646">
    <property type="entry name" value="F-box"/>
    <property type="match status" value="1"/>
</dbReference>
<feature type="domain" description="F-box" evidence="1">
    <location>
        <begin position="9"/>
        <end position="44"/>
    </location>
</feature>
<accession>A0A2Z6LPP7</accession>
<proteinExistence type="predicted"/>
<dbReference type="CDD" id="cd22162">
    <property type="entry name" value="F-box_AtSKIP3-like"/>
    <property type="match status" value="1"/>
</dbReference>
<dbReference type="InterPro" id="IPR025886">
    <property type="entry name" value="PP2-like"/>
</dbReference>
<dbReference type="OrthoDB" id="1918565at2759"/>
<dbReference type="EMBL" id="DF973216">
    <property type="protein sequence ID" value="GAU20606.1"/>
    <property type="molecule type" value="Genomic_DNA"/>
</dbReference>
<evidence type="ECO:0000313" key="2">
    <source>
        <dbReference type="EMBL" id="GAU20606.1"/>
    </source>
</evidence>
<protein>
    <recommendedName>
        <fullName evidence="1">F-box domain-containing protein</fullName>
    </recommendedName>
</protein>
<name>A0A2Z6LPP7_TRISU</name>
<dbReference type="PANTHER" id="PTHR32278:SF131">
    <property type="entry name" value="F-BOX PROTEIN PP2-A13"/>
    <property type="match status" value="1"/>
</dbReference>
<sequence>MAAFEDLREECIAAILSRTTPLDAGRLSLISKTFRSAADSDAVWDQFLSSDPTFIDSIISQSPFVANVPTKKALYLALSDRPIIIDDGKKSFQLDRKSGKKCFMLAARSLTVVRRDHQRYWDWIVVPDSRFPEVAKLNHVWWLEIREMINTVALSPNTRYGAYLVLKITGFHGFENLPVDLSVGVAGCNSSTKVVCFDPNMEPYLVPHNRSERLRWRSDGWLEIEMGEFFNSSLEHEELHMIVTETKTGEVK</sequence>
<dbReference type="SUPFAM" id="SSF81383">
    <property type="entry name" value="F-box domain"/>
    <property type="match status" value="1"/>
</dbReference>
<organism evidence="2 3">
    <name type="scientific">Trifolium subterraneum</name>
    <name type="common">Subterranean clover</name>
    <dbReference type="NCBI Taxonomy" id="3900"/>
    <lineage>
        <taxon>Eukaryota</taxon>
        <taxon>Viridiplantae</taxon>
        <taxon>Streptophyta</taxon>
        <taxon>Embryophyta</taxon>
        <taxon>Tracheophyta</taxon>
        <taxon>Spermatophyta</taxon>
        <taxon>Magnoliopsida</taxon>
        <taxon>eudicotyledons</taxon>
        <taxon>Gunneridae</taxon>
        <taxon>Pentapetalae</taxon>
        <taxon>rosids</taxon>
        <taxon>fabids</taxon>
        <taxon>Fabales</taxon>
        <taxon>Fabaceae</taxon>
        <taxon>Papilionoideae</taxon>
        <taxon>50 kb inversion clade</taxon>
        <taxon>NPAAA clade</taxon>
        <taxon>Hologalegina</taxon>
        <taxon>IRL clade</taxon>
        <taxon>Trifolieae</taxon>
        <taxon>Trifolium</taxon>
    </lineage>
</organism>
<gene>
    <name evidence="2" type="ORF">TSUD_33420</name>
</gene>
<dbReference type="InterPro" id="IPR036047">
    <property type="entry name" value="F-box-like_dom_sf"/>
</dbReference>
<dbReference type="Proteomes" id="UP000242715">
    <property type="component" value="Unassembled WGS sequence"/>
</dbReference>